<dbReference type="SUPFAM" id="SSF102114">
    <property type="entry name" value="Radical SAM enzymes"/>
    <property type="match status" value="1"/>
</dbReference>
<evidence type="ECO:0000313" key="8">
    <source>
        <dbReference type="Proteomes" id="UP000183994"/>
    </source>
</evidence>
<reference evidence="8" key="1">
    <citation type="submission" date="2016-11" db="EMBL/GenBank/DDBJ databases">
        <authorList>
            <person name="Varghese N."/>
            <person name="Submissions S."/>
        </authorList>
    </citation>
    <scope>NUCLEOTIDE SEQUENCE [LARGE SCALE GENOMIC DNA]</scope>
    <source>
        <strain evidence="8">DSM 16219</strain>
    </source>
</reference>
<evidence type="ECO:0000256" key="4">
    <source>
        <dbReference type="ARBA" id="ARBA00023004"/>
    </source>
</evidence>
<gene>
    <name evidence="7" type="ORF">SAMN02745216_01296</name>
</gene>
<dbReference type="AlphaFoldDB" id="A0A1M6HRH2"/>
<dbReference type="CDD" id="cd01335">
    <property type="entry name" value="Radical_SAM"/>
    <property type="match status" value="1"/>
</dbReference>
<dbReference type="Gene3D" id="3.20.20.70">
    <property type="entry name" value="Aldolase class I"/>
    <property type="match status" value="1"/>
</dbReference>
<evidence type="ECO:0000256" key="5">
    <source>
        <dbReference type="ARBA" id="ARBA00023014"/>
    </source>
</evidence>
<name>A0A1M6HRH2_9BACT</name>
<comment type="cofactor">
    <cofactor evidence="1">
        <name>[4Fe-4S] cluster</name>
        <dbReference type="ChEBI" id="CHEBI:49883"/>
    </cofactor>
</comment>
<keyword evidence="3" id="KW-0479">Metal-binding</keyword>
<dbReference type="GO" id="GO:0003824">
    <property type="term" value="F:catalytic activity"/>
    <property type="evidence" value="ECO:0007669"/>
    <property type="project" value="InterPro"/>
</dbReference>
<dbReference type="GO" id="GO:0051536">
    <property type="term" value="F:iron-sulfur cluster binding"/>
    <property type="evidence" value="ECO:0007669"/>
    <property type="project" value="UniProtKB-KW"/>
</dbReference>
<evidence type="ECO:0000313" key="7">
    <source>
        <dbReference type="EMBL" id="SHJ24791.1"/>
    </source>
</evidence>
<sequence>MKQTVAFQAHAKNVFFHILTQCNLSCKHCYINPEQHGRQTLDIKTICKWLDAFSGQGADSNVIFLGGEPTMHPDLDQAIRHARSTGYKSITVDTNGYCFHDILDKTSPGQVDVFSFSLDGPSPEVNDPIRGKGSFKICTENLQKAVKNGFGISLIYTVSTGNLKFLDQMPELLAKWGVQRFFIQVIGLRGNAASNASNLNQLTRSQWDSVVPAAAEKAAKLGIETTYPKVFLEPGEKFECAGKVAENYFIFPNGRVYRCPLCEDYPIHSLMFEDDRLEAVSGLHEDRFFDLNIPEGCVMNKLIQPGNVEYGPDGDPLYQVACCLLKERVSPPDQS</sequence>
<dbReference type="GO" id="GO:0046872">
    <property type="term" value="F:metal ion binding"/>
    <property type="evidence" value="ECO:0007669"/>
    <property type="project" value="UniProtKB-KW"/>
</dbReference>
<keyword evidence="8" id="KW-1185">Reference proteome</keyword>
<dbReference type="Pfam" id="PF04055">
    <property type="entry name" value="Radical_SAM"/>
    <property type="match status" value="1"/>
</dbReference>
<dbReference type="PANTHER" id="PTHR11228">
    <property type="entry name" value="RADICAL SAM DOMAIN PROTEIN"/>
    <property type="match status" value="1"/>
</dbReference>
<dbReference type="RefSeq" id="WP_073474157.1">
    <property type="nucleotide sequence ID" value="NZ_FQZU01000005.1"/>
</dbReference>
<dbReference type="InterPro" id="IPR007197">
    <property type="entry name" value="rSAM"/>
</dbReference>
<dbReference type="InterPro" id="IPR013785">
    <property type="entry name" value="Aldolase_TIM"/>
</dbReference>
<evidence type="ECO:0000259" key="6">
    <source>
        <dbReference type="PROSITE" id="PS51918"/>
    </source>
</evidence>
<protein>
    <submittedName>
        <fullName evidence="7">Radical SAM superfamily enzyme, MoaA/NifB/PqqE/SkfB family</fullName>
    </submittedName>
</protein>
<keyword evidence="2" id="KW-0949">S-adenosyl-L-methionine</keyword>
<accession>A0A1M6HRH2</accession>
<dbReference type="OrthoDB" id="9782387at2"/>
<feature type="domain" description="Radical SAM core" evidence="6">
    <location>
        <begin position="6"/>
        <end position="228"/>
    </location>
</feature>
<evidence type="ECO:0000256" key="1">
    <source>
        <dbReference type="ARBA" id="ARBA00001966"/>
    </source>
</evidence>
<evidence type="ECO:0000256" key="2">
    <source>
        <dbReference type="ARBA" id="ARBA00022691"/>
    </source>
</evidence>
<keyword evidence="5" id="KW-0411">Iron-sulfur</keyword>
<dbReference type="InterPro" id="IPR058240">
    <property type="entry name" value="rSAM_sf"/>
</dbReference>
<dbReference type="EMBL" id="FQZU01000005">
    <property type="protein sequence ID" value="SHJ24791.1"/>
    <property type="molecule type" value="Genomic_DNA"/>
</dbReference>
<organism evidence="7 8">
    <name type="scientific">Desulfatibacillum alkenivorans DSM 16219</name>
    <dbReference type="NCBI Taxonomy" id="1121393"/>
    <lineage>
        <taxon>Bacteria</taxon>
        <taxon>Pseudomonadati</taxon>
        <taxon>Thermodesulfobacteriota</taxon>
        <taxon>Desulfobacteria</taxon>
        <taxon>Desulfobacterales</taxon>
        <taxon>Desulfatibacillaceae</taxon>
        <taxon>Desulfatibacillum</taxon>
    </lineage>
</organism>
<dbReference type="STRING" id="1121393.SAMN02745216_01296"/>
<dbReference type="PANTHER" id="PTHR11228:SF7">
    <property type="entry name" value="PQQA PEPTIDE CYCLASE"/>
    <property type="match status" value="1"/>
</dbReference>
<evidence type="ECO:0000256" key="3">
    <source>
        <dbReference type="ARBA" id="ARBA00022723"/>
    </source>
</evidence>
<dbReference type="SFLD" id="SFLDG01067">
    <property type="entry name" value="SPASM/twitch_domain_containing"/>
    <property type="match status" value="1"/>
</dbReference>
<dbReference type="PROSITE" id="PS51918">
    <property type="entry name" value="RADICAL_SAM"/>
    <property type="match status" value="1"/>
</dbReference>
<dbReference type="InterPro" id="IPR050377">
    <property type="entry name" value="Radical_SAM_PqqE_MftC-like"/>
</dbReference>
<proteinExistence type="predicted"/>
<dbReference type="Proteomes" id="UP000183994">
    <property type="component" value="Unassembled WGS sequence"/>
</dbReference>
<dbReference type="SFLD" id="SFLDS00029">
    <property type="entry name" value="Radical_SAM"/>
    <property type="match status" value="1"/>
</dbReference>
<keyword evidence="4" id="KW-0408">Iron</keyword>